<sequence>MARRPRRWRRRSYDGRRRLHVLANDCDRGFSVYELNVDHFDTDVSDSDDDMDSSARRLGNRRLVVRLADGSGNKFLAAGTRIFDPSSPFSSSRPAIVFDTRTRLVTTTPPFQAPNDGPAFWALGRTVYALGCHPVCRRFREGKQPGCFERLGPEPRPGRGKWQWEVLPSPPFKLGGVLSHAVHPDAATVFLKGTVEPACKYGKDLLFSKGLKRHLEANLTYLGNAEFCLQETLAPEGESMASTFGLKVRMLLRVVTFRVKYSGDGELCAVNRRARVYKLPHLSSERQPFGFWI</sequence>
<proteinExistence type="predicted"/>
<dbReference type="InterPro" id="IPR012871">
    <property type="entry name" value="DUF1668_ORYSA"/>
</dbReference>
<reference evidence="1" key="2">
    <citation type="submission" date="2015-07" db="EMBL/GenBank/DDBJ databases">
        <authorList>
            <person name="Noorani M."/>
        </authorList>
    </citation>
    <scope>NUCLEOTIDE SEQUENCE</scope>
    <source>
        <strain evidence="1">Yugu1</strain>
    </source>
</reference>
<evidence type="ECO:0000313" key="1">
    <source>
        <dbReference type="EMBL" id="RCV13331.1"/>
    </source>
</evidence>
<dbReference type="EMBL" id="CM003529">
    <property type="protein sequence ID" value="RCV13331.1"/>
    <property type="molecule type" value="Genomic_DNA"/>
</dbReference>
<gene>
    <name evidence="1" type="ORF">SETIT_2G337600v2</name>
</gene>
<accession>A0A368Q5R0</accession>
<dbReference type="AlphaFoldDB" id="A0A368Q5R0"/>
<name>A0A368Q5R0_SETIT</name>
<protein>
    <recommendedName>
        <fullName evidence="2">DUF295 domain-containing protein</fullName>
    </recommendedName>
</protein>
<dbReference type="PANTHER" id="PTHR33085:SF63">
    <property type="entry name" value="DUF295 DOMAIN-CONTAINING PROTEIN"/>
    <property type="match status" value="1"/>
</dbReference>
<dbReference type="PANTHER" id="PTHR33085">
    <property type="entry name" value="OS12G0113100 PROTEIN-RELATED"/>
    <property type="match status" value="1"/>
</dbReference>
<organism evidence="1">
    <name type="scientific">Setaria italica</name>
    <name type="common">Foxtail millet</name>
    <name type="synonym">Panicum italicum</name>
    <dbReference type="NCBI Taxonomy" id="4555"/>
    <lineage>
        <taxon>Eukaryota</taxon>
        <taxon>Viridiplantae</taxon>
        <taxon>Streptophyta</taxon>
        <taxon>Embryophyta</taxon>
        <taxon>Tracheophyta</taxon>
        <taxon>Spermatophyta</taxon>
        <taxon>Magnoliopsida</taxon>
        <taxon>Liliopsida</taxon>
        <taxon>Poales</taxon>
        <taxon>Poaceae</taxon>
        <taxon>PACMAD clade</taxon>
        <taxon>Panicoideae</taxon>
        <taxon>Panicodae</taxon>
        <taxon>Paniceae</taxon>
        <taxon>Cenchrinae</taxon>
        <taxon>Setaria</taxon>
    </lineage>
</organism>
<evidence type="ECO:0008006" key="2">
    <source>
        <dbReference type="Google" id="ProtNLM"/>
    </source>
</evidence>
<reference evidence="1" key="1">
    <citation type="journal article" date="2012" name="Nat. Biotechnol.">
        <title>Reference genome sequence of the model plant Setaria.</title>
        <authorList>
            <person name="Bennetzen J.L."/>
            <person name="Schmutz J."/>
            <person name="Wang H."/>
            <person name="Percifield R."/>
            <person name="Hawkins J."/>
            <person name="Pontaroli A.C."/>
            <person name="Estep M."/>
            <person name="Feng L."/>
            <person name="Vaughn J.N."/>
            <person name="Grimwood J."/>
            <person name="Jenkins J."/>
            <person name="Barry K."/>
            <person name="Lindquist E."/>
            <person name="Hellsten U."/>
            <person name="Deshpande S."/>
            <person name="Wang X."/>
            <person name="Wu X."/>
            <person name="Mitros T."/>
            <person name="Triplett J."/>
            <person name="Yang X."/>
            <person name="Ye C.Y."/>
            <person name="Mauro-Herrera M."/>
            <person name="Wang L."/>
            <person name="Li P."/>
            <person name="Sharma M."/>
            <person name="Sharma R."/>
            <person name="Ronald P.C."/>
            <person name="Panaud O."/>
            <person name="Kellogg E.A."/>
            <person name="Brutnell T.P."/>
            <person name="Doust A.N."/>
            <person name="Tuskan G.A."/>
            <person name="Rokhsar D."/>
            <person name="Devos K.M."/>
        </authorList>
    </citation>
    <scope>NUCLEOTIDE SEQUENCE [LARGE SCALE GENOMIC DNA]</scope>
    <source>
        <strain evidence="1">Yugu1</strain>
    </source>
</reference>
<dbReference type="Pfam" id="PF07893">
    <property type="entry name" value="DUF1668"/>
    <property type="match status" value="2"/>
</dbReference>